<keyword evidence="9" id="KW-0460">Magnesium</keyword>
<comment type="catalytic activity">
    <reaction evidence="1">
        <text>GDP-alpha-D-mannose + H2O = alpha-D-mannose 1-phosphate + GMP + 2 H(+)</text>
        <dbReference type="Rhea" id="RHEA:27978"/>
        <dbReference type="ChEBI" id="CHEBI:15377"/>
        <dbReference type="ChEBI" id="CHEBI:15378"/>
        <dbReference type="ChEBI" id="CHEBI:57527"/>
        <dbReference type="ChEBI" id="CHEBI:58115"/>
        <dbReference type="ChEBI" id="CHEBI:58409"/>
    </reaction>
</comment>
<dbReference type="GO" id="GO:0046872">
    <property type="term" value="F:metal ion binding"/>
    <property type="evidence" value="ECO:0007669"/>
    <property type="project" value="UniProtKB-KW"/>
</dbReference>
<dbReference type="AlphaFoldDB" id="Q07K45"/>
<evidence type="ECO:0000256" key="4">
    <source>
        <dbReference type="ARBA" id="ARBA00011738"/>
    </source>
</evidence>
<feature type="short sequence motif" description="Nudix box" evidence="10">
    <location>
        <begin position="97"/>
        <end position="119"/>
    </location>
</feature>
<comment type="subunit">
    <text evidence="4">Homodimer.</text>
</comment>
<comment type="cofactor">
    <cofactor evidence="2 9">
        <name>Mg(2+)</name>
        <dbReference type="ChEBI" id="CHEBI:18420"/>
    </cofactor>
</comment>
<dbReference type="PROSITE" id="PS51462">
    <property type="entry name" value="NUDIX"/>
    <property type="match status" value="1"/>
</dbReference>
<dbReference type="Pfam" id="PF00293">
    <property type="entry name" value="NUDIX"/>
    <property type="match status" value="1"/>
</dbReference>
<evidence type="ECO:0000256" key="6">
    <source>
        <dbReference type="ARBA" id="ARBA00022801"/>
    </source>
</evidence>
<name>Q07K45_RHOP5</name>
<comment type="similarity">
    <text evidence="3">Belongs to the Nudix hydrolase family. NudK subfamily.</text>
</comment>
<feature type="binding site" evidence="9">
    <location>
        <position position="164"/>
    </location>
    <ligand>
        <name>Mg(2+)</name>
        <dbReference type="ChEBI" id="CHEBI:18420"/>
        <label>1</label>
    </ligand>
</feature>
<dbReference type="OrthoDB" id="5292471at2"/>
<proteinExistence type="inferred from homology"/>
<dbReference type="InterPro" id="IPR004385">
    <property type="entry name" value="NDP_pyrophosphatase"/>
</dbReference>
<evidence type="ECO:0000256" key="3">
    <source>
        <dbReference type="ARBA" id="ARBA00007275"/>
    </source>
</evidence>
<feature type="binding site" evidence="9">
    <location>
        <position position="112"/>
    </location>
    <ligand>
        <name>Mg(2+)</name>
        <dbReference type="ChEBI" id="CHEBI:18420"/>
        <label>1</label>
    </ligand>
</feature>
<accession>Q07K45</accession>
<dbReference type="eggNOG" id="COG0494">
    <property type="taxonomic scope" value="Bacteria"/>
</dbReference>
<reference evidence="12" key="1">
    <citation type="submission" date="2006-09" db="EMBL/GenBank/DDBJ databases">
        <title>Complete sequence of Rhodopseudomonas palustris BisA53.</title>
        <authorList>
            <consortium name="US DOE Joint Genome Institute"/>
            <person name="Copeland A."/>
            <person name="Lucas S."/>
            <person name="Lapidus A."/>
            <person name="Barry K."/>
            <person name="Detter J.C."/>
            <person name="Glavina del Rio T."/>
            <person name="Hammon N."/>
            <person name="Israni S."/>
            <person name="Dalin E."/>
            <person name="Tice H."/>
            <person name="Pitluck S."/>
            <person name="Chain P."/>
            <person name="Malfatti S."/>
            <person name="Shin M."/>
            <person name="Vergez L."/>
            <person name="Schmutz J."/>
            <person name="Larimer F."/>
            <person name="Land M."/>
            <person name="Hauser L."/>
            <person name="Pelletier D.A."/>
            <person name="Kyrpides N."/>
            <person name="Kim E."/>
            <person name="Harwood C.S."/>
            <person name="Oda Y."/>
            <person name="Richardson P."/>
        </authorList>
    </citation>
    <scope>NUCLEOTIDE SEQUENCE [LARGE SCALE GENOMIC DNA]</scope>
    <source>
        <strain evidence="12">BisA53</strain>
    </source>
</reference>
<evidence type="ECO:0000313" key="12">
    <source>
        <dbReference type="EMBL" id="ABJ07689.1"/>
    </source>
</evidence>
<dbReference type="GO" id="GO:0005829">
    <property type="term" value="C:cytosol"/>
    <property type="evidence" value="ECO:0007669"/>
    <property type="project" value="TreeGrafter"/>
</dbReference>
<feature type="binding site" evidence="9">
    <location>
        <position position="116"/>
    </location>
    <ligand>
        <name>Mg(2+)</name>
        <dbReference type="ChEBI" id="CHEBI:18420"/>
        <label>1</label>
    </ligand>
</feature>
<keyword evidence="9" id="KW-0479">Metal-binding</keyword>
<dbReference type="HOGENOM" id="CLU_062658_6_1_5"/>
<dbReference type="GO" id="GO:0019144">
    <property type="term" value="F:ADP-sugar diphosphatase activity"/>
    <property type="evidence" value="ECO:0007669"/>
    <property type="project" value="TreeGrafter"/>
</dbReference>
<dbReference type="InterPro" id="IPR000086">
    <property type="entry name" value="NUDIX_hydrolase_dom"/>
</dbReference>
<evidence type="ECO:0000256" key="8">
    <source>
        <dbReference type="ARBA" id="ARBA00032272"/>
    </source>
</evidence>
<dbReference type="SUPFAM" id="SSF55811">
    <property type="entry name" value="Nudix"/>
    <property type="match status" value="1"/>
</dbReference>
<dbReference type="PANTHER" id="PTHR11839:SF18">
    <property type="entry name" value="NUDIX HYDROLASE DOMAIN-CONTAINING PROTEIN"/>
    <property type="match status" value="1"/>
</dbReference>
<evidence type="ECO:0000256" key="1">
    <source>
        <dbReference type="ARBA" id="ARBA00000847"/>
    </source>
</evidence>
<dbReference type="Gene3D" id="3.90.79.10">
    <property type="entry name" value="Nucleoside Triphosphate Pyrophosphohydrolase"/>
    <property type="match status" value="1"/>
</dbReference>
<evidence type="ECO:0000256" key="7">
    <source>
        <dbReference type="ARBA" id="ARBA00032162"/>
    </source>
</evidence>
<evidence type="ECO:0000259" key="11">
    <source>
        <dbReference type="PROSITE" id="PS51462"/>
    </source>
</evidence>
<dbReference type="EMBL" id="CP000463">
    <property type="protein sequence ID" value="ABJ07689.1"/>
    <property type="molecule type" value="Genomic_DNA"/>
</dbReference>
<feature type="domain" description="Nudix hydrolase" evidence="11">
    <location>
        <begin position="54"/>
        <end position="198"/>
    </location>
</feature>
<dbReference type="STRING" id="316055.RPE_3760"/>
<dbReference type="PANTHER" id="PTHR11839">
    <property type="entry name" value="UDP/ADP-SUGAR PYROPHOSPHATASE"/>
    <property type="match status" value="1"/>
</dbReference>
<protein>
    <recommendedName>
        <fullName evidence="5">GDP-mannose pyrophosphatase</fullName>
    </recommendedName>
    <alternativeName>
        <fullName evidence="7">GDP-mannose hydrolase</fullName>
    </alternativeName>
    <alternativeName>
        <fullName evidence="8">GDPMK</fullName>
    </alternativeName>
</protein>
<evidence type="ECO:0000256" key="5">
    <source>
        <dbReference type="ARBA" id="ARBA00016377"/>
    </source>
</evidence>
<evidence type="ECO:0000256" key="10">
    <source>
        <dbReference type="PIRSR" id="PIRSR604385-3"/>
    </source>
</evidence>
<dbReference type="KEGG" id="rpe:RPE_3760"/>
<evidence type="ECO:0000256" key="2">
    <source>
        <dbReference type="ARBA" id="ARBA00001946"/>
    </source>
</evidence>
<feature type="binding site" evidence="9">
    <location>
        <position position="96"/>
    </location>
    <ligand>
        <name>Mg(2+)</name>
        <dbReference type="ChEBI" id="CHEBI:18420"/>
        <label>1</label>
    </ligand>
</feature>
<keyword evidence="6" id="KW-0378">Hydrolase</keyword>
<dbReference type="InterPro" id="IPR015797">
    <property type="entry name" value="NUDIX_hydrolase-like_dom_sf"/>
</dbReference>
<dbReference type="NCBIfam" id="TIGR00052">
    <property type="entry name" value="nudix-type nucleoside diphosphatase, YffH/AdpP family"/>
    <property type="match status" value="1"/>
</dbReference>
<organism evidence="12">
    <name type="scientific">Rhodopseudomonas palustris (strain BisA53)</name>
    <dbReference type="NCBI Taxonomy" id="316055"/>
    <lineage>
        <taxon>Bacteria</taxon>
        <taxon>Pseudomonadati</taxon>
        <taxon>Pseudomonadota</taxon>
        <taxon>Alphaproteobacteria</taxon>
        <taxon>Hyphomicrobiales</taxon>
        <taxon>Nitrobacteraceae</taxon>
        <taxon>Rhodopseudomonas</taxon>
    </lineage>
</organism>
<dbReference type="GO" id="GO:0006753">
    <property type="term" value="P:nucleoside phosphate metabolic process"/>
    <property type="evidence" value="ECO:0007669"/>
    <property type="project" value="TreeGrafter"/>
</dbReference>
<gene>
    <name evidence="12" type="ordered locus">RPE_3760</name>
</gene>
<sequence length="213" mass="23074">MIVSNHGAAIEDQVAEVSVSAPSLIGRGFMAYERFDVAIDRPGEPPLQQCRDVLRASHVAVVLPVDLVRGQVVLIRQFRLPAHLVTGRGEMVEIVAGRVEPGESADTAARRECVEEIGVAPDRLVELFSVMSTPGITDEYVTFFVASVDASLVPERCGMAEETEEIHPFMVSIEEAVESLGSGRIANAMVFCALQWLALNRSRLNEILKAGGC</sequence>
<dbReference type="GO" id="GO:0019693">
    <property type="term" value="P:ribose phosphate metabolic process"/>
    <property type="evidence" value="ECO:0007669"/>
    <property type="project" value="TreeGrafter"/>
</dbReference>
<evidence type="ECO:0000256" key="9">
    <source>
        <dbReference type="PIRSR" id="PIRSR604385-2"/>
    </source>
</evidence>